<dbReference type="Pfam" id="PF04055">
    <property type="entry name" value="Radical_SAM"/>
    <property type="match status" value="1"/>
</dbReference>
<dbReference type="AlphaFoldDB" id="A0A6N2S5R5"/>
<dbReference type="InterPro" id="IPR010723">
    <property type="entry name" value="HemN_C"/>
</dbReference>
<dbReference type="SFLD" id="SFLDF00562">
    <property type="entry name" value="HemN-like__clustered_with_heat"/>
    <property type="match status" value="1"/>
</dbReference>
<dbReference type="InterPro" id="IPR058240">
    <property type="entry name" value="rSAM_sf"/>
</dbReference>
<dbReference type="EMBL" id="CACRTG010000002">
    <property type="protein sequence ID" value="VYS88344.1"/>
    <property type="molecule type" value="Genomic_DNA"/>
</dbReference>
<evidence type="ECO:0000256" key="3">
    <source>
        <dbReference type="RuleBase" id="RU364116"/>
    </source>
</evidence>
<keyword evidence="3" id="KW-0408">Iron</keyword>
<accession>A0A6N2S5R5</accession>
<dbReference type="InterPro" id="IPR034505">
    <property type="entry name" value="Coproporphyrinogen-III_oxidase"/>
</dbReference>
<dbReference type="GO" id="GO:0051539">
    <property type="term" value="F:4 iron, 4 sulfur cluster binding"/>
    <property type="evidence" value="ECO:0007669"/>
    <property type="project" value="UniProtKB-UniRule"/>
</dbReference>
<evidence type="ECO:0000256" key="1">
    <source>
        <dbReference type="ARBA" id="ARBA00006100"/>
    </source>
</evidence>
<dbReference type="NCBIfam" id="TIGR00539">
    <property type="entry name" value="hemN_rel"/>
    <property type="match status" value="1"/>
</dbReference>
<dbReference type="PANTHER" id="PTHR13932:SF5">
    <property type="entry name" value="RADICAL S-ADENOSYL METHIONINE DOMAIN-CONTAINING PROTEIN 1, MITOCHONDRIAL"/>
    <property type="match status" value="1"/>
</dbReference>
<dbReference type="GO" id="GO:0046872">
    <property type="term" value="F:metal ion binding"/>
    <property type="evidence" value="ECO:0007669"/>
    <property type="project" value="UniProtKB-UniRule"/>
</dbReference>
<dbReference type="InterPro" id="IPR023404">
    <property type="entry name" value="rSAM_horseshoe"/>
</dbReference>
<dbReference type="SFLD" id="SFLDG01065">
    <property type="entry name" value="anaerobic_coproporphyrinogen-I"/>
    <property type="match status" value="1"/>
</dbReference>
<keyword evidence="5" id="KW-0560">Oxidoreductase</keyword>
<reference evidence="5" key="1">
    <citation type="submission" date="2019-11" db="EMBL/GenBank/DDBJ databases">
        <authorList>
            <person name="Feng L."/>
        </authorList>
    </citation>
    <scope>NUCLEOTIDE SEQUENCE</scope>
    <source>
        <strain evidence="5">CnexileLFYP112</strain>
    </source>
</reference>
<dbReference type="SMART" id="SM00729">
    <property type="entry name" value="Elp3"/>
    <property type="match status" value="1"/>
</dbReference>
<dbReference type="PANTHER" id="PTHR13932">
    <property type="entry name" value="COPROPORPHYRINIGEN III OXIDASE"/>
    <property type="match status" value="1"/>
</dbReference>
<dbReference type="SUPFAM" id="SSF102114">
    <property type="entry name" value="Radical SAM enzymes"/>
    <property type="match status" value="1"/>
</dbReference>
<dbReference type="GO" id="GO:0006779">
    <property type="term" value="P:porphyrin-containing compound biosynthetic process"/>
    <property type="evidence" value="ECO:0007669"/>
    <property type="project" value="InterPro"/>
</dbReference>
<dbReference type="Pfam" id="PF06969">
    <property type="entry name" value="HemN_C"/>
    <property type="match status" value="1"/>
</dbReference>
<dbReference type="InterPro" id="IPR004559">
    <property type="entry name" value="HemW-like"/>
</dbReference>
<protein>
    <recommendedName>
        <fullName evidence="2 3">Heme chaperone HemW</fullName>
    </recommendedName>
</protein>
<gene>
    <name evidence="5" type="primary">hemN_2</name>
    <name evidence="5" type="ORF">CNLFYP112_01171</name>
</gene>
<keyword evidence="3" id="KW-0949">S-adenosyl-L-methionine</keyword>
<evidence type="ECO:0000259" key="4">
    <source>
        <dbReference type="PROSITE" id="PS51918"/>
    </source>
</evidence>
<evidence type="ECO:0000313" key="5">
    <source>
        <dbReference type="EMBL" id="VYS88344.1"/>
    </source>
</evidence>
<dbReference type="PROSITE" id="PS51918">
    <property type="entry name" value="RADICAL_SAM"/>
    <property type="match status" value="1"/>
</dbReference>
<name>A0A6N2S5R5_9FIRM</name>
<keyword evidence="3" id="KW-0349">Heme</keyword>
<feature type="domain" description="Radical SAM core" evidence="4">
    <location>
        <begin position="1"/>
        <end position="238"/>
    </location>
</feature>
<dbReference type="InterPro" id="IPR006638">
    <property type="entry name" value="Elp3/MiaA/NifB-like_rSAM"/>
</dbReference>
<dbReference type="GO" id="GO:0004109">
    <property type="term" value="F:coproporphyrinogen oxidase activity"/>
    <property type="evidence" value="ECO:0007669"/>
    <property type="project" value="InterPro"/>
</dbReference>
<evidence type="ECO:0000256" key="2">
    <source>
        <dbReference type="ARBA" id="ARBA00017228"/>
    </source>
</evidence>
<dbReference type="SFLD" id="SFLDF00288">
    <property type="entry name" value="HemN-like__clustered_with_nucl"/>
    <property type="match status" value="1"/>
</dbReference>
<dbReference type="Gene3D" id="3.80.30.20">
    <property type="entry name" value="tm_1862 like domain"/>
    <property type="match status" value="1"/>
</dbReference>
<comment type="similarity">
    <text evidence="1">Belongs to the anaerobic coproporphyrinogen-III oxidase family. HemW subfamily.</text>
</comment>
<organism evidence="5">
    <name type="scientific">[Clostridium] nexile</name>
    <dbReference type="NCBI Taxonomy" id="29361"/>
    <lineage>
        <taxon>Bacteria</taxon>
        <taxon>Bacillati</taxon>
        <taxon>Bacillota</taxon>
        <taxon>Clostridia</taxon>
        <taxon>Lachnospirales</taxon>
        <taxon>Lachnospiraceae</taxon>
        <taxon>Tyzzerella</taxon>
    </lineage>
</organism>
<sequence length="383" mass="44302">MKNELELYLHIPFCVRKCAYCDFLSSPENGETIENYVEALIREIKDYQALSLNDTVVTIFLGGGTPSVLEGNQMERIFEALHEVFEIAEDAEITVEANPGTVTQEKLSAYRKLGINRISFGLQSADNGELKLLGRIHTYEQFLESYEMARKAGFTNINIDLISAIPKQTVRSWEETLKRIIRLKPEHISAYSLIIEKGTSFAKLYGEGSPLERDLPSEEEERLMYEKTEEILDQNGYHRYEISNYAKEGMECRHNLGYWERKNYLGLGLGASSLLDNRRYSNTENLREYTECAGQPEKIRKNTEHLTEEEQMEEFIFLGLRKMNGISEQAFWNCFQKTIWDCYGENIRKVMEKGLLKQREGCLSLTKKGIDVSNYVFAEILYQ</sequence>
<keyword evidence="3" id="KW-0004">4Fe-4S</keyword>
<comment type="function">
    <text evidence="3">Probably acts as a heme chaperone, transferring heme to an unknown acceptor. Binds one molecule of heme per monomer, possibly covalently. Binds 1 [4Fe-4S] cluster. The cluster is coordinated with 3 cysteines and an exchangeable S-adenosyl-L-methionine.</text>
</comment>
<proteinExistence type="inferred from homology"/>
<dbReference type="CDD" id="cd01335">
    <property type="entry name" value="Radical_SAM"/>
    <property type="match status" value="1"/>
</dbReference>
<keyword evidence="3" id="KW-0479">Metal-binding</keyword>
<comment type="subcellular location">
    <subcellularLocation>
        <location evidence="3">Cytoplasm</location>
    </subcellularLocation>
</comment>
<dbReference type="InterPro" id="IPR007197">
    <property type="entry name" value="rSAM"/>
</dbReference>
<keyword evidence="3" id="KW-0963">Cytoplasm</keyword>
<keyword evidence="3" id="KW-0143">Chaperone</keyword>
<dbReference type="SFLD" id="SFLDG01082">
    <property type="entry name" value="B12-binding_domain_containing"/>
    <property type="match status" value="1"/>
</dbReference>
<keyword evidence="3" id="KW-0411">Iron-sulfur</keyword>
<dbReference type="GO" id="GO:0005737">
    <property type="term" value="C:cytoplasm"/>
    <property type="evidence" value="ECO:0007669"/>
    <property type="project" value="UniProtKB-SubCell"/>
</dbReference>
<dbReference type="SFLD" id="SFLDS00029">
    <property type="entry name" value="Radical_SAM"/>
    <property type="match status" value="1"/>
</dbReference>